<protein>
    <submittedName>
        <fullName evidence="3">DUF58 domain-containing protein</fullName>
    </submittedName>
</protein>
<evidence type="ECO:0000256" key="1">
    <source>
        <dbReference type="SAM" id="MobiDB-lite"/>
    </source>
</evidence>
<proteinExistence type="predicted"/>
<dbReference type="Proteomes" id="UP001548590">
    <property type="component" value="Unassembled WGS sequence"/>
</dbReference>
<dbReference type="RefSeq" id="WP_345923154.1">
    <property type="nucleotide sequence ID" value="NZ_JBDIVF010000001.1"/>
</dbReference>
<feature type="compositionally biased region" description="Low complexity" evidence="1">
    <location>
        <begin position="252"/>
        <end position="266"/>
    </location>
</feature>
<dbReference type="PANTHER" id="PTHR33608:SF3">
    <property type="entry name" value="SLR2013 PROTEIN"/>
    <property type="match status" value="1"/>
</dbReference>
<dbReference type="PANTHER" id="PTHR33608">
    <property type="entry name" value="BLL2464 PROTEIN"/>
    <property type="match status" value="1"/>
</dbReference>
<keyword evidence="4" id="KW-1185">Reference proteome</keyword>
<feature type="region of interest" description="Disordered" evidence="1">
    <location>
        <begin position="247"/>
        <end position="271"/>
    </location>
</feature>
<reference evidence="3 4" key="1">
    <citation type="submission" date="2024-07" db="EMBL/GenBank/DDBJ databases">
        <title>Uliginosibacterium paludis KCTC:42655.</title>
        <authorList>
            <person name="Kim M.K."/>
        </authorList>
    </citation>
    <scope>NUCLEOTIDE SEQUENCE [LARGE SCALE GENOMIC DNA]</scope>
    <source>
        <strain evidence="3 4">KCTC 42655</strain>
    </source>
</reference>
<evidence type="ECO:0000259" key="2">
    <source>
        <dbReference type="Pfam" id="PF01882"/>
    </source>
</evidence>
<name>A0ABV2CPM2_9RHOO</name>
<feature type="domain" description="DUF58" evidence="2">
    <location>
        <begin position="198"/>
        <end position="244"/>
    </location>
</feature>
<organism evidence="3 4">
    <name type="scientific">Uliginosibacterium paludis</name>
    <dbReference type="NCBI Taxonomy" id="1615952"/>
    <lineage>
        <taxon>Bacteria</taxon>
        <taxon>Pseudomonadati</taxon>
        <taxon>Pseudomonadota</taxon>
        <taxon>Betaproteobacteria</taxon>
        <taxon>Rhodocyclales</taxon>
        <taxon>Zoogloeaceae</taxon>
        <taxon>Uliginosibacterium</taxon>
    </lineage>
</organism>
<accession>A0ABV2CPM2</accession>
<gene>
    <name evidence="3" type="ORF">ABVT11_08505</name>
</gene>
<feature type="domain" description="DUF58" evidence="2">
    <location>
        <begin position="279"/>
        <end position="413"/>
    </location>
</feature>
<dbReference type="EMBL" id="JBEWLZ010000004">
    <property type="protein sequence ID" value="MET1489865.1"/>
    <property type="molecule type" value="Genomic_DNA"/>
</dbReference>
<comment type="caution">
    <text evidence="3">The sequence shown here is derived from an EMBL/GenBank/DDBJ whole genome shotgun (WGS) entry which is preliminary data.</text>
</comment>
<sequence length="458" mass="51027">MLIPSRTLLAALAAWLALSIASLFLPTLSALDTFAGLLLLLWAAVDGLRASIEAPPAAQRVIQSTLPVGEWSTVELRLHWPARVPGAVKIFDLHPPAFAQQGLPAAVDTRGQNAQALRYRLRPLARGDHAFGRIQLRQRSAWGAWERQLEAGQTQDVRVFPNFAPLARHALRAVDYRNARFGLQQRRRRGQGMDFSQLREYREGDSMRQIDWKATTRMGKMISREYQDERDQRIFLLVDCGRRMGARDQEPAAAGDAARGSARSAAPTPEQAGLSHFDHALDAVLMLGYVALSHGDRVGLMTLGGPERYLPAQHSPATVSRLLQETYDLQPTLQVSDFEHAARALLLRERKRALVVLMTNLRDEDDQNLLSAVRLLGRRHLVLVASLRESVLDASCEESIRHAEDAARVAAAIDYARRREATLRRLQAEGVLCLDVSPDQLAIETVNRYLAVKAAHRL</sequence>
<dbReference type="InterPro" id="IPR002881">
    <property type="entry name" value="DUF58"/>
</dbReference>
<evidence type="ECO:0000313" key="4">
    <source>
        <dbReference type="Proteomes" id="UP001548590"/>
    </source>
</evidence>
<evidence type="ECO:0000313" key="3">
    <source>
        <dbReference type="EMBL" id="MET1489865.1"/>
    </source>
</evidence>
<dbReference type="Pfam" id="PF01882">
    <property type="entry name" value="DUF58"/>
    <property type="match status" value="2"/>
</dbReference>